<evidence type="ECO:0000313" key="2">
    <source>
        <dbReference type="EMBL" id="MDT0557154.1"/>
    </source>
</evidence>
<comment type="caution">
    <text evidence="2">The sequence shown here is derived from an EMBL/GenBank/DDBJ whole genome shotgun (WGS) entry which is preliminary data.</text>
</comment>
<dbReference type="RefSeq" id="WP_311425926.1">
    <property type="nucleotide sequence ID" value="NZ_JAVRIA010000001.1"/>
</dbReference>
<keyword evidence="3" id="KW-1185">Reference proteome</keyword>
<accession>A0ABU2YG44</accession>
<protein>
    <submittedName>
        <fullName evidence="2">DinB family protein</fullName>
    </submittedName>
</protein>
<name>A0ABU2YG44_9FLAO</name>
<dbReference type="InterPro" id="IPR024775">
    <property type="entry name" value="DinB-like"/>
</dbReference>
<evidence type="ECO:0000259" key="1">
    <source>
        <dbReference type="Pfam" id="PF12867"/>
    </source>
</evidence>
<dbReference type="EMBL" id="JAVRIA010000001">
    <property type="protein sequence ID" value="MDT0557154.1"/>
    <property type="molecule type" value="Genomic_DNA"/>
</dbReference>
<dbReference type="SUPFAM" id="SSF109854">
    <property type="entry name" value="DinB/YfiT-like putative metalloenzymes"/>
    <property type="match status" value="1"/>
</dbReference>
<dbReference type="Gene3D" id="1.20.120.450">
    <property type="entry name" value="dinb family like domain"/>
    <property type="match status" value="1"/>
</dbReference>
<dbReference type="InterPro" id="IPR034660">
    <property type="entry name" value="DinB/YfiT-like"/>
</dbReference>
<reference evidence="2 3" key="1">
    <citation type="submission" date="2023-09" db="EMBL/GenBank/DDBJ databases">
        <authorList>
            <person name="Rey-Velasco X."/>
        </authorList>
    </citation>
    <scope>NUCLEOTIDE SEQUENCE [LARGE SCALE GENOMIC DNA]</scope>
    <source>
        <strain evidence="2 3">W332</strain>
    </source>
</reference>
<proteinExistence type="predicted"/>
<organism evidence="2 3">
    <name type="scientific">Microcosmobacter mediterraneus</name>
    <dbReference type="NCBI Taxonomy" id="3075607"/>
    <lineage>
        <taxon>Bacteria</taxon>
        <taxon>Pseudomonadati</taxon>
        <taxon>Bacteroidota</taxon>
        <taxon>Flavobacteriia</taxon>
        <taxon>Flavobacteriales</taxon>
        <taxon>Flavobacteriaceae</taxon>
        <taxon>Microcosmobacter</taxon>
    </lineage>
</organism>
<gene>
    <name evidence="2" type="ORF">RM697_00755</name>
</gene>
<dbReference type="Proteomes" id="UP001259492">
    <property type="component" value="Unassembled WGS sequence"/>
</dbReference>
<sequence>MTPRKLNANESSDYFKRYINLVETQNIVAALKYQLTDIKQFFKAWPKNKWDYAYAEGKWTIKELFIHMMDAERILAYRALRIARNDATALPGFDQDEFAPFMNATNRSPESVMSEYRVVRMASIALFENLDDEALSRIGTASNAPASPLALAFIIAGHEIHHMKVIKDKYV</sequence>
<evidence type="ECO:0000313" key="3">
    <source>
        <dbReference type="Proteomes" id="UP001259492"/>
    </source>
</evidence>
<dbReference type="Pfam" id="PF12867">
    <property type="entry name" value="DinB_2"/>
    <property type="match status" value="1"/>
</dbReference>
<feature type="domain" description="DinB-like" evidence="1">
    <location>
        <begin position="34"/>
        <end position="166"/>
    </location>
</feature>